<dbReference type="Pfam" id="PF13531">
    <property type="entry name" value="SBP_bac_11"/>
    <property type="match status" value="1"/>
</dbReference>
<dbReference type="Gene3D" id="3.40.190.10">
    <property type="entry name" value="Periplasmic binding protein-like II"/>
    <property type="match status" value="2"/>
</dbReference>
<dbReference type="NCBIfam" id="TIGR01256">
    <property type="entry name" value="modA"/>
    <property type="match status" value="1"/>
</dbReference>
<dbReference type="EMBL" id="JBHSCQ010000006">
    <property type="protein sequence ID" value="MFC4265305.1"/>
    <property type="molecule type" value="Genomic_DNA"/>
</dbReference>
<protein>
    <submittedName>
        <fullName evidence="5">Molybdate ABC transporter substrate-binding protein</fullName>
    </submittedName>
</protein>
<dbReference type="CDD" id="cd13538">
    <property type="entry name" value="PBP2_ModA_like_1"/>
    <property type="match status" value="1"/>
</dbReference>
<dbReference type="RefSeq" id="WP_268251055.1">
    <property type="nucleotide sequence ID" value="NZ_BAABLL010000003.1"/>
</dbReference>
<keyword evidence="3 4" id="KW-0732">Signal</keyword>
<dbReference type="InterPro" id="IPR005950">
    <property type="entry name" value="ModA"/>
</dbReference>
<reference evidence="6" key="1">
    <citation type="journal article" date="2019" name="Int. J. Syst. Evol. Microbiol.">
        <title>The Global Catalogue of Microorganisms (GCM) 10K type strain sequencing project: providing services to taxonomists for standard genome sequencing and annotation.</title>
        <authorList>
            <consortium name="The Broad Institute Genomics Platform"/>
            <consortium name="The Broad Institute Genome Sequencing Center for Infectious Disease"/>
            <person name="Wu L."/>
            <person name="Ma J."/>
        </authorList>
    </citation>
    <scope>NUCLEOTIDE SEQUENCE [LARGE SCALE GENOMIC DNA]</scope>
    <source>
        <strain evidence="6">CGMCC 1.10698</strain>
    </source>
</reference>
<evidence type="ECO:0000313" key="5">
    <source>
        <dbReference type="EMBL" id="MFC4265305.1"/>
    </source>
</evidence>
<dbReference type="PANTHER" id="PTHR30632">
    <property type="entry name" value="MOLYBDATE-BINDING PERIPLASMIC PROTEIN"/>
    <property type="match status" value="1"/>
</dbReference>
<proteinExistence type="inferred from homology"/>
<dbReference type="SUPFAM" id="SSF53850">
    <property type="entry name" value="Periplasmic binding protein-like II"/>
    <property type="match status" value="1"/>
</dbReference>
<feature type="signal peptide" evidence="4">
    <location>
        <begin position="1"/>
        <end position="19"/>
    </location>
</feature>
<evidence type="ECO:0000313" key="6">
    <source>
        <dbReference type="Proteomes" id="UP001595773"/>
    </source>
</evidence>
<keyword evidence="2" id="KW-0479">Metal-binding</keyword>
<dbReference type="PROSITE" id="PS51257">
    <property type="entry name" value="PROKAR_LIPOPROTEIN"/>
    <property type="match status" value="1"/>
</dbReference>
<evidence type="ECO:0000256" key="1">
    <source>
        <dbReference type="ARBA" id="ARBA00009175"/>
    </source>
</evidence>
<comment type="caution">
    <text evidence="5">The sequence shown here is derived from an EMBL/GenBank/DDBJ whole genome shotgun (WGS) entry which is preliminary data.</text>
</comment>
<organism evidence="5 6">
    <name type="scientific">Arthrobacter cryoconiti</name>
    <dbReference type="NCBI Taxonomy" id="748907"/>
    <lineage>
        <taxon>Bacteria</taxon>
        <taxon>Bacillati</taxon>
        <taxon>Actinomycetota</taxon>
        <taxon>Actinomycetes</taxon>
        <taxon>Micrococcales</taxon>
        <taxon>Micrococcaceae</taxon>
        <taxon>Arthrobacter</taxon>
    </lineage>
</organism>
<sequence>MFRKSVAIVAALMLTASLAACSPGANPGGTAESSTPNTSEGASSLSGTLNVFAAASLKSTFTELAKEFQAANPQAKISLNFDGSSTLVTQITQGAPADVFASADEANMNKLTTANMAQGTPEIFATNILTVVVPPNNPANITSFADLAKPGVKVVVCAAQVPCGAAAKTDEATAGLSIKAVSEELNVTSVLGKVTSGEADAGLVYVTDATGAGAKVKAIPLGLDKPTVNKYPIVAVSSSKKQELAKAFIALVTAAQGQKILQEAGFGTP</sequence>
<evidence type="ECO:0000256" key="2">
    <source>
        <dbReference type="ARBA" id="ARBA00022723"/>
    </source>
</evidence>
<accession>A0ABV8QYI8</accession>
<name>A0ABV8QYI8_9MICC</name>
<dbReference type="InterPro" id="IPR050682">
    <property type="entry name" value="ModA/WtpA"/>
</dbReference>
<dbReference type="PIRSF" id="PIRSF004846">
    <property type="entry name" value="ModA"/>
    <property type="match status" value="1"/>
</dbReference>
<evidence type="ECO:0000256" key="4">
    <source>
        <dbReference type="SAM" id="SignalP"/>
    </source>
</evidence>
<dbReference type="Proteomes" id="UP001595773">
    <property type="component" value="Unassembled WGS sequence"/>
</dbReference>
<keyword evidence="6" id="KW-1185">Reference proteome</keyword>
<gene>
    <name evidence="5" type="primary">modA</name>
    <name evidence="5" type="ORF">ACFOW9_06800</name>
</gene>
<dbReference type="PANTHER" id="PTHR30632:SF0">
    <property type="entry name" value="SULFATE-BINDING PROTEIN"/>
    <property type="match status" value="1"/>
</dbReference>
<comment type="similarity">
    <text evidence="1">Belongs to the bacterial solute-binding protein ModA family.</text>
</comment>
<evidence type="ECO:0000256" key="3">
    <source>
        <dbReference type="ARBA" id="ARBA00022729"/>
    </source>
</evidence>
<feature type="chain" id="PRO_5045298159" evidence="4">
    <location>
        <begin position="20"/>
        <end position="269"/>
    </location>
</feature>